<dbReference type="GO" id="GO:0016301">
    <property type="term" value="F:kinase activity"/>
    <property type="evidence" value="ECO:0007669"/>
    <property type="project" value="UniProtKB-KW"/>
</dbReference>
<comment type="caution">
    <text evidence="6">The sequence shown here is derived from an EMBL/GenBank/DDBJ whole genome shotgun (WGS) entry which is preliminary data.</text>
</comment>
<sequence length="139" mass="14394">MVIADTGIKGATKEAITDVQALIRKEPTSANQHIDHLGALVKDVRGFLEHNEVGKLGMALDAAQADLTALGVSNDQLDHLIAVARANGARGAKLTGGGRGGCMFAIMETALGARKLASILKENGAAQTWIQPLDQGGTI</sequence>
<dbReference type="InterPro" id="IPR036554">
    <property type="entry name" value="GHMP_kinase_C_sf"/>
</dbReference>
<dbReference type="EMBL" id="AFTL01000002">
    <property type="protein sequence ID" value="EGS39439.1"/>
    <property type="molecule type" value="Genomic_DNA"/>
</dbReference>
<dbReference type="Pfam" id="PF08544">
    <property type="entry name" value="GHMP_kinases_C"/>
    <property type="match status" value="1"/>
</dbReference>
<keyword evidence="4" id="KW-0460">Magnesium</keyword>
<protein>
    <submittedName>
        <fullName evidence="6">GHMP kinase C-terminal domain protein</fullName>
    </submittedName>
</protein>
<accession>A0ABP2LC34</accession>
<dbReference type="InterPro" id="IPR013750">
    <property type="entry name" value="GHMP_kinase_C_dom"/>
</dbReference>
<evidence type="ECO:0000256" key="4">
    <source>
        <dbReference type="ARBA" id="ARBA00022842"/>
    </source>
</evidence>
<evidence type="ECO:0000313" key="7">
    <source>
        <dbReference type="Proteomes" id="UP000006035"/>
    </source>
</evidence>
<dbReference type="PANTHER" id="PTHR43290">
    <property type="entry name" value="MEVALONATE KINASE"/>
    <property type="match status" value="1"/>
</dbReference>
<keyword evidence="3 6" id="KW-0418">Kinase</keyword>
<name>A0ABP2LC34_9LACO</name>
<keyword evidence="1" id="KW-0963">Cytoplasm</keyword>
<dbReference type="Proteomes" id="UP000006035">
    <property type="component" value="Unassembled WGS sequence"/>
</dbReference>
<keyword evidence="7" id="KW-1185">Reference proteome</keyword>
<organism evidence="6 7">
    <name type="scientific">Limosilactobacillus oris F0423</name>
    <dbReference type="NCBI Taxonomy" id="944562"/>
    <lineage>
        <taxon>Bacteria</taxon>
        <taxon>Bacillati</taxon>
        <taxon>Bacillota</taxon>
        <taxon>Bacilli</taxon>
        <taxon>Lactobacillales</taxon>
        <taxon>Lactobacillaceae</taxon>
        <taxon>Limosilactobacillus</taxon>
    </lineage>
</organism>
<feature type="domain" description="GHMP kinase C-terminal" evidence="5">
    <location>
        <begin position="51"/>
        <end position="125"/>
    </location>
</feature>
<evidence type="ECO:0000313" key="6">
    <source>
        <dbReference type="EMBL" id="EGS39439.1"/>
    </source>
</evidence>
<evidence type="ECO:0000259" key="5">
    <source>
        <dbReference type="Pfam" id="PF08544"/>
    </source>
</evidence>
<evidence type="ECO:0000256" key="3">
    <source>
        <dbReference type="ARBA" id="ARBA00022777"/>
    </source>
</evidence>
<evidence type="ECO:0000256" key="1">
    <source>
        <dbReference type="ARBA" id="ARBA00022490"/>
    </source>
</evidence>
<dbReference type="Gene3D" id="3.30.70.890">
    <property type="entry name" value="GHMP kinase, C-terminal domain"/>
    <property type="match status" value="1"/>
</dbReference>
<proteinExistence type="predicted"/>
<reference evidence="6 7" key="1">
    <citation type="submission" date="2011-05" db="EMBL/GenBank/DDBJ databases">
        <authorList>
            <person name="Durkin A.S."/>
            <person name="Kim M."/>
            <person name="Radune D."/>
            <person name="Hostetler J."/>
            <person name="Torralba M."/>
            <person name="Gillis M."/>
            <person name="Methe B."/>
            <person name="Sutton G."/>
            <person name="Nelson K.E."/>
        </authorList>
    </citation>
    <scope>NUCLEOTIDE SEQUENCE [LARGE SCALE GENOMIC DNA]</scope>
    <source>
        <strain evidence="6 7">F0423</strain>
    </source>
</reference>
<gene>
    <name evidence="6" type="ORF">HMPREF9102_0765</name>
</gene>
<dbReference type="SUPFAM" id="SSF55060">
    <property type="entry name" value="GHMP Kinase, C-terminal domain"/>
    <property type="match status" value="1"/>
</dbReference>
<dbReference type="InterPro" id="IPR006205">
    <property type="entry name" value="Mev_gal_kin"/>
</dbReference>
<keyword evidence="2" id="KW-0808">Transferase</keyword>
<dbReference type="PANTHER" id="PTHR43290:SF2">
    <property type="entry name" value="MEVALONATE KINASE"/>
    <property type="match status" value="1"/>
</dbReference>
<evidence type="ECO:0000256" key="2">
    <source>
        <dbReference type="ARBA" id="ARBA00022679"/>
    </source>
</evidence>